<sequence>MTNSIYDALALISAVKSVFKDENGEKYETFLEVLKDFKAGRIDRRDVKYRVYELFKGHQDLIFGFNKFMPTQYEIKLPMDHDDNEQQGRQLETNDALAFLKKVKDVFQGKNREKYDEFLEILKDFKAQRIHTSIVVERVKEMFKGHTDLISGFNVFLPNTFKIQLHTGRRSETEDASAFIEKVKDVFEVKNKEKYDEFLEILKDSKAGRIDRSVVAERVKEMFEGHTDLILGFNAFLPNTLQIQLRTGEITWKWGKMKKLSENCEIPWDLLDIISRKLDFDDFFEFAGVCKNWREFHKIYWRNFLASQEPLLVQKSCHDKKCFNFMSIPDQRVYHSKMINHYWDFAYCGFSSGYMIMITQNNSFLLMNPFTRRKKIIHTSAFKVKFSYFAYHVLLAFCKDSEEFVFVALCNSSGSLHVYQSRNSCWVTYSTIGNPWKVVDFVVLYNTIYVVTDKAIIGVLDLNSANIKFLELKSTPAVTSSSHLRLVSCDGQLLVIHITSEEILNVYKIDFSTKNYVMLETLGDIALFYASGEYFYALSNPRMWGYETNSLHVINLSCTKCIVCVGDDNKLPEYIMHDTHKVPPREGGYLLDWCFKHLHYEVDYSPS</sequence>
<accession>A0ACB0J2X8</accession>
<evidence type="ECO:0000313" key="2">
    <source>
        <dbReference type="Proteomes" id="UP001177021"/>
    </source>
</evidence>
<gene>
    <name evidence="1" type="ORF">MILVUS5_LOCUS8675</name>
</gene>
<organism evidence="1 2">
    <name type="scientific">Trifolium pratense</name>
    <name type="common">Red clover</name>
    <dbReference type="NCBI Taxonomy" id="57577"/>
    <lineage>
        <taxon>Eukaryota</taxon>
        <taxon>Viridiplantae</taxon>
        <taxon>Streptophyta</taxon>
        <taxon>Embryophyta</taxon>
        <taxon>Tracheophyta</taxon>
        <taxon>Spermatophyta</taxon>
        <taxon>Magnoliopsida</taxon>
        <taxon>eudicotyledons</taxon>
        <taxon>Gunneridae</taxon>
        <taxon>Pentapetalae</taxon>
        <taxon>rosids</taxon>
        <taxon>fabids</taxon>
        <taxon>Fabales</taxon>
        <taxon>Fabaceae</taxon>
        <taxon>Papilionoideae</taxon>
        <taxon>50 kb inversion clade</taxon>
        <taxon>NPAAA clade</taxon>
        <taxon>Hologalegina</taxon>
        <taxon>IRL clade</taxon>
        <taxon>Trifolieae</taxon>
        <taxon>Trifolium</taxon>
    </lineage>
</organism>
<evidence type="ECO:0000313" key="1">
    <source>
        <dbReference type="EMBL" id="CAJ2638465.1"/>
    </source>
</evidence>
<name>A0ACB0J2X8_TRIPR</name>
<protein>
    <submittedName>
        <fullName evidence="1">Uncharacterized protein</fullName>
    </submittedName>
</protein>
<dbReference type="Proteomes" id="UP001177021">
    <property type="component" value="Unassembled WGS sequence"/>
</dbReference>
<proteinExistence type="predicted"/>
<comment type="caution">
    <text evidence="1">The sequence shown here is derived from an EMBL/GenBank/DDBJ whole genome shotgun (WGS) entry which is preliminary data.</text>
</comment>
<keyword evidence="2" id="KW-1185">Reference proteome</keyword>
<dbReference type="EMBL" id="CASHSV030000024">
    <property type="protein sequence ID" value="CAJ2638465.1"/>
    <property type="molecule type" value="Genomic_DNA"/>
</dbReference>
<reference evidence="1" key="1">
    <citation type="submission" date="2023-10" db="EMBL/GenBank/DDBJ databases">
        <authorList>
            <person name="Rodriguez Cubillos JULIANA M."/>
            <person name="De Vega J."/>
        </authorList>
    </citation>
    <scope>NUCLEOTIDE SEQUENCE</scope>
</reference>